<evidence type="ECO:0000313" key="1">
    <source>
        <dbReference type="EMBL" id="KAG8173875.1"/>
    </source>
</evidence>
<dbReference type="AlphaFoldDB" id="A0AAV6TPU0"/>
<dbReference type="InterPro" id="IPR005312">
    <property type="entry name" value="DUF1759"/>
</dbReference>
<accession>A0AAV6TPU0</accession>
<sequence length="168" mass="19357">MKIESSRGLRRLIDTSTECIEALRVLKEPVDSWNTILIYLLRQKLDPESLRQRELLHAKSSQMTFKILADFLEDRARELEAMNCCRPAVNTPRPPDRFHGGAVKSSKVTSHVVDSAQCPVCSGHHAIHRCEEFKKWSVDQRKKFVYNNKICTNYLRKNHFVRSCTSGG</sequence>
<evidence type="ECO:0000313" key="2">
    <source>
        <dbReference type="Proteomes" id="UP000827092"/>
    </source>
</evidence>
<dbReference type="Pfam" id="PF03564">
    <property type="entry name" value="DUF1759"/>
    <property type="match status" value="1"/>
</dbReference>
<comment type="caution">
    <text evidence="1">The sequence shown here is derived from an EMBL/GenBank/DDBJ whole genome shotgun (WGS) entry which is preliminary data.</text>
</comment>
<reference evidence="1 2" key="1">
    <citation type="journal article" date="2022" name="Nat. Ecol. Evol.">
        <title>A masculinizing supergene underlies an exaggerated male reproductive morph in a spider.</title>
        <authorList>
            <person name="Hendrickx F."/>
            <person name="De Corte Z."/>
            <person name="Sonet G."/>
            <person name="Van Belleghem S.M."/>
            <person name="Kostlbacher S."/>
            <person name="Vangestel C."/>
        </authorList>
    </citation>
    <scope>NUCLEOTIDE SEQUENCE [LARGE SCALE GENOMIC DNA]</scope>
    <source>
        <strain evidence="1">W744_W776</strain>
    </source>
</reference>
<gene>
    <name evidence="1" type="ORF">JTE90_007416</name>
</gene>
<protein>
    <submittedName>
        <fullName evidence="1">Uncharacterized protein</fullName>
    </submittedName>
</protein>
<organism evidence="1 2">
    <name type="scientific">Oedothorax gibbosus</name>
    <dbReference type="NCBI Taxonomy" id="931172"/>
    <lineage>
        <taxon>Eukaryota</taxon>
        <taxon>Metazoa</taxon>
        <taxon>Ecdysozoa</taxon>
        <taxon>Arthropoda</taxon>
        <taxon>Chelicerata</taxon>
        <taxon>Arachnida</taxon>
        <taxon>Araneae</taxon>
        <taxon>Araneomorphae</taxon>
        <taxon>Entelegynae</taxon>
        <taxon>Araneoidea</taxon>
        <taxon>Linyphiidae</taxon>
        <taxon>Erigoninae</taxon>
        <taxon>Oedothorax</taxon>
    </lineage>
</organism>
<proteinExistence type="predicted"/>
<dbReference type="PANTHER" id="PTHR47331">
    <property type="entry name" value="PHD-TYPE DOMAIN-CONTAINING PROTEIN"/>
    <property type="match status" value="1"/>
</dbReference>
<dbReference type="EMBL" id="JAFNEN010001455">
    <property type="protein sequence ID" value="KAG8173875.1"/>
    <property type="molecule type" value="Genomic_DNA"/>
</dbReference>
<dbReference type="PANTHER" id="PTHR47331:SF1">
    <property type="entry name" value="GAG-LIKE PROTEIN"/>
    <property type="match status" value="1"/>
</dbReference>
<dbReference type="Proteomes" id="UP000827092">
    <property type="component" value="Unassembled WGS sequence"/>
</dbReference>
<keyword evidence="2" id="KW-1185">Reference proteome</keyword>
<name>A0AAV6TPU0_9ARAC</name>